<feature type="region of interest" description="Disordered" evidence="1">
    <location>
        <begin position="1"/>
        <end position="56"/>
    </location>
</feature>
<dbReference type="STRING" id="35743.SAMN04487937_3039"/>
<dbReference type="Proteomes" id="UP000198932">
    <property type="component" value="Unassembled WGS sequence"/>
</dbReference>
<sequence length="56" mass="6390">MSQDTLSECPFCDFEPDVPHDDVKNAPEQATHRVHQHVEEEHPDRTDELDSYTGPG</sequence>
<keyword evidence="3" id="KW-1185">Reference proteome</keyword>
<evidence type="ECO:0000256" key="1">
    <source>
        <dbReference type="SAM" id="MobiDB-lite"/>
    </source>
</evidence>
<dbReference type="OrthoDB" id="333361at2157"/>
<feature type="compositionally biased region" description="Basic and acidic residues" evidence="1">
    <location>
        <begin position="36"/>
        <end position="48"/>
    </location>
</feature>
<proteinExistence type="predicted"/>
<dbReference type="AlphaFoldDB" id="A0A1I6I190"/>
<dbReference type="GeneID" id="43384398"/>
<evidence type="ECO:0000313" key="3">
    <source>
        <dbReference type="Proteomes" id="UP000198932"/>
    </source>
</evidence>
<accession>A0A1I6I190</accession>
<gene>
    <name evidence="2" type="ORF">SAMN04487937_3039</name>
</gene>
<organism evidence="2 3">
    <name type="scientific">Halorubrum sodomense</name>
    <dbReference type="NCBI Taxonomy" id="35743"/>
    <lineage>
        <taxon>Archaea</taxon>
        <taxon>Methanobacteriati</taxon>
        <taxon>Methanobacteriota</taxon>
        <taxon>Stenosarchaea group</taxon>
        <taxon>Halobacteria</taxon>
        <taxon>Halobacteriales</taxon>
        <taxon>Haloferacaceae</taxon>
        <taxon>Halorubrum</taxon>
    </lineage>
</organism>
<protein>
    <submittedName>
        <fullName evidence="2">Uncharacterized protein</fullName>
    </submittedName>
</protein>
<dbReference type="EMBL" id="FOYN01000005">
    <property type="protein sequence ID" value="SFR60463.1"/>
    <property type="molecule type" value="Genomic_DNA"/>
</dbReference>
<evidence type="ECO:0000313" key="2">
    <source>
        <dbReference type="EMBL" id="SFR60463.1"/>
    </source>
</evidence>
<name>A0A1I6I190_HALSD</name>
<reference evidence="3" key="1">
    <citation type="submission" date="2016-10" db="EMBL/GenBank/DDBJ databases">
        <authorList>
            <person name="Varghese N."/>
            <person name="Submissions S."/>
        </authorList>
    </citation>
    <scope>NUCLEOTIDE SEQUENCE [LARGE SCALE GENOMIC DNA]</scope>
    <source>
        <strain evidence="3">RD 26</strain>
    </source>
</reference>
<dbReference type="RefSeq" id="WP_157746005.1">
    <property type="nucleotide sequence ID" value="NZ_FOYN01000005.1"/>
</dbReference>